<dbReference type="EMBL" id="BQNB010017864">
    <property type="protein sequence ID" value="GJT68045.1"/>
    <property type="molecule type" value="Genomic_DNA"/>
</dbReference>
<dbReference type="PROSITE" id="PS50181">
    <property type="entry name" value="FBOX"/>
    <property type="match status" value="1"/>
</dbReference>
<reference evidence="2" key="1">
    <citation type="journal article" date="2022" name="Int. J. Mol. Sci.">
        <title>Draft Genome of Tanacetum Coccineum: Genomic Comparison of Closely Related Tanacetum-Family Plants.</title>
        <authorList>
            <person name="Yamashiro T."/>
            <person name="Shiraishi A."/>
            <person name="Nakayama K."/>
            <person name="Satake H."/>
        </authorList>
    </citation>
    <scope>NUCLEOTIDE SEQUENCE</scope>
</reference>
<dbReference type="InterPro" id="IPR001810">
    <property type="entry name" value="F-box_dom"/>
</dbReference>
<accession>A0ABQ5FXG5</accession>
<dbReference type="Gene3D" id="1.20.1280.50">
    <property type="match status" value="1"/>
</dbReference>
<dbReference type="InterPro" id="IPR017451">
    <property type="entry name" value="F-box-assoc_interact_dom"/>
</dbReference>
<evidence type="ECO:0000259" key="1">
    <source>
        <dbReference type="PROSITE" id="PS50181"/>
    </source>
</evidence>
<dbReference type="InterPro" id="IPR036047">
    <property type="entry name" value="F-box-like_dom_sf"/>
</dbReference>
<dbReference type="PANTHER" id="PTHR31672:SF13">
    <property type="entry name" value="F-BOX PROTEIN CPR30-LIKE"/>
    <property type="match status" value="1"/>
</dbReference>
<dbReference type="PANTHER" id="PTHR31672">
    <property type="entry name" value="BNACNNG10540D PROTEIN"/>
    <property type="match status" value="1"/>
</dbReference>
<dbReference type="Pfam" id="PF08268">
    <property type="entry name" value="FBA_3"/>
    <property type="match status" value="1"/>
</dbReference>
<dbReference type="InterPro" id="IPR013187">
    <property type="entry name" value="F-box-assoc_dom_typ3"/>
</dbReference>
<organism evidence="2 3">
    <name type="scientific">Tanacetum coccineum</name>
    <dbReference type="NCBI Taxonomy" id="301880"/>
    <lineage>
        <taxon>Eukaryota</taxon>
        <taxon>Viridiplantae</taxon>
        <taxon>Streptophyta</taxon>
        <taxon>Embryophyta</taxon>
        <taxon>Tracheophyta</taxon>
        <taxon>Spermatophyta</taxon>
        <taxon>Magnoliopsida</taxon>
        <taxon>eudicotyledons</taxon>
        <taxon>Gunneridae</taxon>
        <taxon>Pentapetalae</taxon>
        <taxon>asterids</taxon>
        <taxon>campanulids</taxon>
        <taxon>Asterales</taxon>
        <taxon>Asteraceae</taxon>
        <taxon>Asteroideae</taxon>
        <taxon>Anthemideae</taxon>
        <taxon>Anthemidinae</taxon>
        <taxon>Tanacetum</taxon>
    </lineage>
</organism>
<feature type="domain" description="F-box" evidence="1">
    <location>
        <begin position="1"/>
        <end position="45"/>
    </location>
</feature>
<keyword evidence="3" id="KW-1185">Reference proteome</keyword>
<evidence type="ECO:0000313" key="3">
    <source>
        <dbReference type="Proteomes" id="UP001151760"/>
    </source>
</evidence>
<reference evidence="2" key="2">
    <citation type="submission" date="2022-01" db="EMBL/GenBank/DDBJ databases">
        <authorList>
            <person name="Yamashiro T."/>
            <person name="Shiraishi A."/>
            <person name="Satake H."/>
            <person name="Nakayama K."/>
        </authorList>
    </citation>
    <scope>NUCLEOTIDE SEQUENCE</scope>
</reference>
<dbReference type="InterPro" id="IPR050796">
    <property type="entry name" value="SCF_F-box_component"/>
</dbReference>
<gene>
    <name evidence="2" type="ORF">Tco_1019525</name>
</gene>
<dbReference type="CDD" id="cd22157">
    <property type="entry name" value="F-box_AtFBW1-like"/>
    <property type="match status" value="1"/>
</dbReference>
<dbReference type="Pfam" id="PF00646">
    <property type="entry name" value="F-box"/>
    <property type="match status" value="1"/>
</dbReference>
<dbReference type="SUPFAM" id="SSF81383">
    <property type="entry name" value="F-box domain"/>
    <property type="match status" value="1"/>
</dbReference>
<dbReference type="NCBIfam" id="TIGR01640">
    <property type="entry name" value="F_box_assoc_1"/>
    <property type="match status" value="1"/>
</dbReference>
<dbReference type="SMART" id="SM00256">
    <property type="entry name" value="FBOX"/>
    <property type="match status" value="1"/>
</dbReference>
<sequence length="390" mass="45511">MTTALVFDVVEDILLRLDTEDLLRCKSVCKSWYSLISSPSFVKAHLKHACNNNRELPHLRVCLPYKNINYTLRLYRMVGSSNGLVCLSPSNAEFLVTNPSTREVIELRALPCENRSDLCWGFGYDSSTDDYKLVVGVNEGLHHIRFQVLTLKSNVWKFTEELNYNFHVQFGSGFGLLYNGALHWFMDDPNNNMKRVIIYFDLSSEKFKEIPQPDDTNYVCDIFSELGIFDECLCVYRPVNGIPIWAMKNYNVKQSWQLLPYDDAMKDYIASFTAYTLDCISYNGWRFSDDKGNIAMSCCWMHISDPVFVKSLVSPYGYEKPKKTKYKRSLKVDSSYTVISSSFFFKHTMSNNKRKKSQKNYKRNINDMLFQESLRIEEDIFNNQERKNQE</sequence>
<dbReference type="Proteomes" id="UP001151760">
    <property type="component" value="Unassembled WGS sequence"/>
</dbReference>
<protein>
    <submittedName>
        <fullName evidence="2">F-box domain-containing protein</fullName>
    </submittedName>
</protein>
<evidence type="ECO:0000313" key="2">
    <source>
        <dbReference type="EMBL" id="GJT68045.1"/>
    </source>
</evidence>
<name>A0ABQ5FXG5_9ASTR</name>
<comment type="caution">
    <text evidence="2">The sequence shown here is derived from an EMBL/GenBank/DDBJ whole genome shotgun (WGS) entry which is preliminary data.</text>
</comment>
<proteinExistence type="predicted"/>